<keyword evidence="4" id="KW-0808">Transferase</keyword>
<feature type="domain" description="Exostosin GT47" evidence="8">
    <location>
        <begin position="138"/>
        <end position="373"/>
    </location>
</feature>
<dbReference type="PANTHER" id="PTHR11062">
    <property type="entry name" value="EXOSTOSIN HEPARAN SULFATE GLYCOSYLTRANSFERASE -RELATED"/>
    <property type="match status" value="1"/>
</dbReference>
<dbReference type="Proteomes" id="UP000886595">
    <property type="component" value="Unassembled WGS sequence"/>
</dbReference>
<evidence type="ECO:0000313" key="9">
    <source>
        <dbReference type="EMBL" id="KAG2307408.1"/>
    </source>
</evidence>
<name>A0A8X7SJC3_BRACI</name>
<comment type="subcellular location">
    <subcellularLocation>
        <location evidence="1">Golgi apparatus membrane</location>
        <topology evidence="1">Single-pass type II membrane protein</topology>
    </subcellularLocation>
</comment>
<dbReference type="GO" id="GO:0000139">
    <property type="term" value="C:Golgi membrane"/>
    <property type="evidence" value="ECO:0007669"/>
    <property type="project" value="UniProtKB-SubCell"/>
</dbReference>
<dbReference type="OrthoDB" id="1924787at2759"/>
<reference evidence="9 10" key="1">
    <citation type="submission" date="2020-02" db="EMBL/GenBank/DDBJ databases">
        <authorList>
            <person name="Ma Q."/>
            <person name="Huang Y."/>
            <person name="Song X."/>
            <person name="Pei D."/>
        </authorList>
    </citation>
    <scope>NUCLEOTIDE SEQUENCE [LARGE SCALE GENOMIC DNA]</scope>
    <source>
        <strain evidence="9">Sxm20200214</strain>
        <tissue evidence="9">Leaf</tissue>
    </source>
</reference>
<keyword evidence="10" id="KW-1185">Reference proteome</keyword>
<evidence type="ECO:0000256" key="4">
    <source>
        <dbReference type="ARBA" id="ARBA00022679"/>
    </source>
</evidence>
<dbReference type="GO" id="GO:0016757">
    <property type="term" value="F:glycosyltransferase activity"/>
    <property type="evidence" value="ECO:0007669"/>
    <property type="project" value="UniProtKB-KW"/>
</dbReference>
<evidence type="ECO:0000256" key="1">
    <source>
        <dbReference type="ARBA" id="ARBA00004323"/>
    </source>
</evidence>
<evidence type="ECO:0000256" key="5">
    <source>
        <dbReference type="ARBA" id="ARBA00022968"/>
    </source>
</evidence>
<keyword evidence="3" id="KW-0328">Glycosyltransferase</keyword>
<dbReference type="EMBL" id="JAAMPC010000006">
    <property type="protein sequence ID" value="KAG2307408.1"/>
    <property type="molecule type" value="Genomic_DNA"/>
</dbReference>
<dbReference type="InterPro" id="IPR040911">
    <property type="entry name" value="Exostosin_GT47"/>
</dbReference>
<dbReference type="InterPro" id="IPR004263">
    <property type="entry name" value="Exostosin"/>
</dbReference>
<evidence type="ECO:0000256" key="3">
    <source>
        <dbReference type="ARBA" id="ARBA00022676"/>
    </source>
</evidence>
<organism evidence="9 10">
    <name type="scientific">Brassica carinata</name>
    <name type="common">Ethiopian mustard</name>
    <name type="synonym">Abyssinian cabbage</name>
    <dbReference type="NCBI Taxonomy" id="52824"/>
    <lineage>
        <taxon>Eukaryota</taxon>
        <taxon>Viridiplantae</taxon>
        <taxon>Streptophyta</taxon>
        <taxon>Embryophyta</taxon>
        <taxon>Tracheophyta</taxon>
        <taxon>Spermatophyta</taxon>
        <taxon>Magnoliopsida</taxon>
        <taxon>eudicotyledons</taxon>
        <taxon>Gunneridae</taxon>
        <taxon>Pentapetalae</taxon>
        <taxon>rosids</taxon>
        <taxon>malvids</taxon>
        <taxon>Brassicales</taxon>
        <taxon>Brassicaceae</taxon>
        <taxon>Brassiceae</taxon>
        <taxon>Brassica</taxon>
    </lineage>
</organism>
<gene>
    <name evidence="9" type="ORF">Bca52824_027156</name>
</gene>
<keyword evidence="5" id="KW-0735">Signal-anchor</keyword>
<keyword evidence="6" id="KW-0333">Golgi apparatus</keyword>
<dbReference type="PANTHER" id="PTHR11062:SF77">
    <property type="entry name" value="GLYCOSYLTRANSFERASE FAMILY EXOSTOSIN PROTEIN"/>
    <property type="match status" value="1"/>
</dbReference>
<proteinExistence type="inferred from homology"/>
<evidence type="ECO:0000256" key="2">
    <source>
        <dbReference type="ARBA" id="ARBA00010271"/>
    </source>
</evidence>
<keyword evidence="5" id="KW-0812">Transmembrane</keyword>
<dbReference type="Pfam" id="PF03016">
    <property type="entry name" value="Exostosin_GT47"/>
    <property type="match status" value="1"/>
</dbReference>
<evidence type="ECO:0000313" key="10">
    <source>
        <dbReference type="Proteomes" id="UP000886595"/>
    </source>
</evidence>
<dbReference type="AlphaFoldDB" id="A0A8X7SJC3"/>
<comment type="caution">
    <text evidence="9">The sequence shown here is derived from an EMBL/GenBank/DDBJ whole genome shotgun (WGS) entry which is preliminary data.</text>
</comment>
<evidence type="ECO:0000259" key="8">
    <source>
        <dbReference type="Pfam" id="PF03016"/>
    </source>
</evidence>
<feature type="compositionally biased region" description="Polar residues" evidence="7">
    <location>
        <begin position="1"/>
        <end position="22"/>
    </location>
</feature>
<comment type="similarity">
    <text evidence="2">Belongs to the glycosyltransferase 47 family.</text>
</comment>
<accession>A0A8X7SJC3</accession>
<feature type="region of interest" description="Disordered" evidence="7">
    <location>
        <begin position="1"/>
        <end position="41"/>
    </location>
</feature>
<protein>
    <recommendedName>
        <fullName evidence="8">Exostosin GT47 domain-containing protein</fullName>
    </recommendedName>
</protein>
<evidence type="ECO:0000256" key="7">
    <source>
        <dbReference type="SAM" id="MobiDB-lite"/>
    </source>
</evidence>
<evidence type="ECO:0000256" key="6">
    <source>
        <dbReference type="ARBA" id="ARBA00023034"/>
    </source>
</evidence>
<sequence>MDPTGNSSLSSVRKNGNKNVASSAKPKPNGKSIDSSAAVEKPKEKTALLSTNSMKPNAATALSSAHGEQVIWSIFSVPETKFSIRLLIIRPPSHSLGIMVYRFLRTLRGDQYIYKIDECGFTLLYLRLSWPHEAGEWDPRKAHLFYIPVSIKALRTSLGRDFQTPKSLADHLKEYVDLIAAKYKFWNRTGGADHFLVACHDWGNKLTKKHMSNSVRALCNSNVAQGFRIGIDTALPVTYIRSAESPIEYRGGKPPSERKILAFFSGSMHGYLRPILVQLWENKEPDMKIFGPMPRDPQGKKQCRQYMKSSRYCICARGYEVHTPRVVEAIIIECVPVIIADNYVPPFFEVLNWEEFAVFVQEKDIQNLRNILLSIPEERYMGMQARFDLFHMILHTVWNSRINRLKTRLTRH</sequence>